<dbReference type="RefSeq" id="WP_100712677.1">
    <property type="nucleotide sequence ID" value="NZ_NPDY01000002.1"/>
</dbReference>
<evidence type="ECO:0000256" key="2">
    <source>
        <dbReference type="ARBA" id="ARBA00008193"/>
    </source>
</evidence>
<keyword evidence="5 7" id="KW-1133">Transmembrane helix</keyword>
<feature type="transmembrane region" description="Helical" evidence="7">
    <location>
        <begin position="31"/>
        <end position="48"/>
    </location>
</feature>
<feature type="transmembrane region" description="Helical" evidence="7">
    <location>
        <begin position="68"/>
        <end position="87"/>
    </location>
</feature>
<dbReference type="EMBL" id="NPDY01000002">
    <property type="protein sequence ID" value="PJZ70670.1"/>
    <property type="molecule type" value="Genomic_DNA"/>
</dbReference>
<evidence type="ECO:0000259" key="8">
    <source>
        <dbReference type="Pfam" id="PF03458"/>
    </source>
</evidence>
<evidence type="ECO:0000313" key="9">
    <source>
        <dbReference type="EMBL" id="PJZ70670.1"/>
    </source>
</evidence>
<dbReference type="GO" id="GO:0005886">
    <property type="term" value="C:plasma membrane"/>
    <property type="evidence" value="ECO:0007669"/>
    <property type="project" value="UniProtKB-SubCell"/>
</dbReference>
<keyword evidence="3" id="KW-1003">Cell membrane</keyword>
<feature type="transmembrane region" description="Helical" evidence="7">
    <location>
        <begin position="94"/>
        <end position="113"/>
    </location>
</feature>
<evidence type="ECO:0000313" key="11">
    <source>
        <dbReference type="Proteomes" id="UP000231962"/>
    </source>
</evidence>
<keyword evidence="11" id="KW-1185">Reference proteome</keyword>
<feature type="domain" description="Glycine transporter" evidence="8">
    <location>
        <begin position="95"/>
        <end position="167"/>
    </location>
</feature>
<dbReference type="Proteomes" id="UP000231962">
    <property type="component" value="Unassembled WGS sequence"/>
</dbReference>
<dbReference type="OrthoDB" id="9791874at2"/>
<evidence type="ECO:0000256" key="3">
    <source>
        <dbReference type="ARBA" id="ARBA00022475"/>
    </source>
</evidence>
<organism evidence="10 12">
    <name type="scientific">Leptospira perolatii</name>
    <dbReference type="NCBI Taxonomy" id="2023191"/>
    <lineage>
        <taxon>Bacteria</taxon>
        <taxon>Pseudomonadati</taxon>
        <taxon>Spirochaetota</taxon>
        <taxon>Spirochaetia</taxon>
        <taxon>Leptospirales</taxon>
        <taxon>Leptospiraceae</taxon>
        <taxon>Leptospira</taxon>
    </lineage>
</organism>
<evidence type="ECO:0000256" key="5">
    <source>
        <dbReference type="ARBA" id="ARBA00022989"/>
    </source>
</evidence>
<gene>
    <name evidence="9" type="ORF">CH360_03840</name>
    <name evidence="10" type="ORF">CH373_06980</name>
</gene>
<feature type="transmembrane region" description="Helical" evidence="7">
    <location>
        <begin position="176"/>
        <end position="197"/>
    </location>
</feature>
<evidence type="ECO:0000256" key="1">
    <source>
        <dbReference type="ARBA" id="ARBA00004651"/>
    </source>
</evidence>
<dbReference type="EMBL" id="NPDZ01000003">
    <property type="protein sequence ID" value="PJZ73881.1"/>
    <property type="molecule type" value="Genomic_DNA"/>
</dbReference>
<accession>A0A2M9ZPG4</accession>
<keyword evidence="4 7" id="KW-0812">Transmembrane</keyword>
<feature type="transmembrane region" description="Helical" evidence="7">
    <location>
        <begin position="152"/>
        <end position="170"/>
    </location>
</feature>
<evidence type="ECO:0000313" key="12">
    <source>
        <dbReference type="Proteomes" id="UP000231990"/>
    </source>
</evidence>
<name>A0A2M9ZPG4_9LEPT</name>
<comment type="caution">
    <text evidence="10">The sequence shown here is derived from an EMBL/GenBank/DDBJ whole genome shotgun (WGS) entry which is preliminary data.</text>
</comment>
<evidence type="ECO:0000256" key="4">
    <source>
        <dbReference type="ARBA" id="ARBA00022692"/>
    </source>
</evidence>
<feature type="domain" description="Glycine transporter" evidence="8">
    <location>
        <begin position="7"/>
        <end position="83"/>
    </location>
</feature>
<evidence type="ECO:0000256" key="6">
    <source>
        <dbReference type="ARBA" id="ARBA00023136"/>
    </source>
</evidence>
<proteinExistence type="inferred from homology"/>
<comment type="similarity">
    <text evidence="2">Belongs to the UPF0126 family.</text>
</comment>
<protein>
    <recommendedName>
        <fullName evidence="8">Glycine transporter domain-containing protein</fullName>
    </recommendedName>
</protein>
<keyword evidence="6 7" id="KW-0472">Membrane</keyword>
<dbReference type="PANTHER" id="PTHR30506">
    <property type="entry name" value="INNER MEMBRANE PROTEIN"/>
    <property type="match status" value="1"/>
</dbReference>
<dbReference type="AlphaFoldDB" id="A0A2M9ZPG4"/>
<dbReference type="Proteomes" id="UP000231990">
    <property type="component" value="Unassembled WGS sequence"/>
</dbReference>
<dbReference type="PANTHER" id="PTHR30506:SF3">
    <property type="entry name" value="UPF0126 INNER MEMBRANE PROTEIN YADS-RELATED"/>
    <property type="match status" value="1"/>
</dbReference>
<dbReference type="Pfam" id="PF03458">
    <property type="entry name" value="Gly_transporter"/>
    <property type="match status" value="2"/>
</dbReference>
<sequence>MTFSNAIELFGIMVFAISGALAASDKKTHHNDLFSVFFTGFLTAIGGGTLRDITLGNYPVAWVRDSNVLWSILAGFLLTVALAKYLIQFRRTLFLFDTIGTGIFTVIGTRISLSYGVNPFAAVILGMVSAVFGGVIRDTLINEIPVIFRKEIYATACIAGAILYIFLDFLDINREWNTVISASAIIAIRVVVVKYNLSLPQFKIPE</sequence>
<dbReference type="InterPro" id="IPR005115">
    <property type="entry name" value="Gly_transporter"/>
</dbReference>
<evidence type="ECO:0000313" key="10">
    <source>
        <dbReference type="EMBL" id="PJZ73881.1"/>
    </source>
</evidence>
<feature type="transmembrane region" description="Helical" evidence="7">
    <location>
        <begin position="6"/>
        <end position="24"/>
    </location>
</feature>
<reference evidence="11 12" key="1">
    <citation type="submission" date="2017-07" db="EMBL/GenBank/DDBJ databases">
        <title>Leptospira spp. isolated from tropical soils.</title>
        <authorList>
            <person name="Thibeaux R."/>
            <person name="Iraola G."/>
            <person name="Ferres I."/>
            <person name="Bierque E."/>
            <person name="Girault D."/>
            <person name="Soupe-Gilbert M.-E."/>
            <person name="Picardeau M."/>
            <person name="Goarant C."/>
        </authorList>
    </citation>
    <scope>NUCLEOTIDE SEQUENCE [LARGE SCALE GENOMIC DNA]</scope>
    <source>
        <strain evidence="10 12">FH1-B-B1</strain>
        <strain evidence="9 11">FH1-B-C1</strain>
    </source>
</reference>
<comment type="subcellular location">
    <subcellularLocation>
        <location evidence="1">Cell membrane</location>
        <topology evidence="1">Multi-pass membrane protein</topology>
    </subcellularLocation>
</comment>
<evidence type="ECO:0000256" key="7">
    <source>
        <dbReference type="SAM" id="Phobius"/>
    </source>
</evidence>
<feature type="transmembrane region" description="Helical" evidence="7">
    <location>
        <begin position="119"/>
        <end position="140"/>
    </location>
</feature>